<evidence type="ECO:0000256" key="2">
    <source>
        <dbReference type="ARBA" id="ARBA00074620"/>
    </source>
</evidence>
<dbReference type="RefSeq" id="XP_033815697.1">
    <property type="nucleotide sequence ID" value="XM_033959806.1"/>
</dbReference>
<protein>
    <recommendedName>
        <fullName evidence="2">Transcriptional protein SWT1</fullName>
    </recommendedName>
</protein>
<feature type="compositionally biased region" description="Polar residues" evidence="3">
    <location>
        <begin position="293"/>
        <end position="307"/>
    </location>
</feature>
<dbReference type="RefSeq" id="XP_033815698.1">
    <property type="nucleotide sequence ID" value="XM_033959807.1"/>
</dbReference>
<reference evidence="6 7" key="1">
    <citation type="submission" date="2025-04" db="UniProtKB">
        <authorList>
            <consortium name="RefSeq"/>
        </authorList>
    </citation>
    <scope>IDENTIFICATION</scope>
</reference>
<dbReference type="Proteomes" id="UP000515159">
    <property type="component" value="Chromosome 10"/>
</dbReference>
<dbReference type="SMART" id="SM00670">
    <property type="entry name" value="PINc"/>
    <property type="match status" value="1"/>
</dbReference>
<dbReference type="KEGG" id="gsh:117367361"/>
<dbReference type="PANTHER" id="PTHR16161">
    <property type="entry name" value="TRANSCRIPTIONAL PROTEIN SWT1"/>
    <property type="match status" value="1"/>
</dbReference>
<name>A0A6P8SBW8_GEOSA</name>
<dbReference type="OrthoDB" id="548295at2759"/>
<dbReference type="GO" id="GO:0005634">
    <property type="term" value="C:nucleus"/>
    <property type="evidence" value="ECO:0007669"/>
    <property type="project" value="TreeGrafter"/>
</dbReference>
<dbReference type="CTD" id="54823"/>
<feature type="compositionally biased region" description="Basic and acidic residues" evidence="3">
    <location>
        <begin position="70"/>
        <end position="79"/>
    </location>
</feature>
<accession>A0A6P8SBW8</accession>
<evidence type="ECO:0000313" key="5">
    <source>
        <dbReference type="Proteomes" id="UP000515159"/>
    </source>
</evidence>
<comment type="similarity">
    <text evidence="1">Belongs to the SWT1 family.</text>
</comment>
<sequence>MPKKKSKKQKKESYHRKRTSSSSNSKGNNDKMTEGFNTSSKYQHEAQRSSLSKKKREASSPLSKDIVGMDPKRFMEDKASTPLISEPRSAVADTKQKSTWERKHKRGSNSEEFETQRSNKHTYGIVNYTDNNSKEARQELHSSSVQIDTLKGKEKKKNIKLDHDKKQPRCGKAELDEEMMIKHSKMRSCLFSKTLHMSEKWSKNIKIAKKLCDNLQASVNKSCPKPHTSKVPGKNVKQFTEAKNVSNCSLPRMTYALPVSSEKSSSTTACWTQKKYKQEYSKLAGHSEAKSTDFPSNSDVSLKQSSEVPGPSICHQISEDTDQEMQIIEELHAARNERKIGLTVVQSCGELTSMDIELTEEDPTLNPTLPPAIIAAQLNLLIVLDTNILLSHLQFIEKLKSGGIPGIGTFVLIIPWVVLQELDYMKNGKLLEHMKNKAIPAVRFIYNSLKKQDPHLWGQSMQLASEKMYGLSNENNDDRVLQCCLQYQKLYPHSSIILCTDDKNLCSKALISGVKALCKVDLALKLHNLSATYSQINHQTHVTLPHTAKDAEPQKDGKDAAVENFLSSVILDLEKCLGKALSFILETEMKIAFEELWIEVVYLKPPWTLADLLQCFKKHWIAVFGLIVKRDLLETVDSLYENLRKGGPFDYLTAMFLVQKSCTLLHAFSSRSNYDGVLPKAYSELNQLLERILKLENGSLQGSAGAKTFSGNSPCNKIEDTALHLKTNKENKVSNTATSPGSNRAQEIWSVLEHVWNTVSEYSAEVFQKFNYSQTLLPLQSATKLVSVEEAFLCLQKLMTTVKDVLAGIQKILAPNSSYEDAWTLCNFLTTTEINAANIRFTTQELYECLSQREYKEKLTVGCCQLAQLEHAMKHCHASVEVKTKGWM</sequence>
<dbReference type="Pfam" id="PF13638">
    <property type="entry name" value="PIN_4"/>
    <property type="match status" value="1"/>
</dbReference>
<evidence type="ECO:0000256" key="3">
    <source>
        <dbReference type="SAM" id="MobiDB-lite"/>
    </source>
</evidence>
<dbReference type="GeneID" id="117367361"/>
<gene>
    <name evidence="6 7" type="primary">SWT1</name>
</gene>
<feature type="compositionally biased region" description="Basic residues" evidence="3">
    <location>
        <begin position="1"/>
        <end position="19"/>
    </location>
</feature>
<feature type="region of interest" description="Disordered" evidence="3">
    <location>
        <begin position="287"/>
        <end position="310"/>
    </location>
</feature>
<organism evidence="5 6">
    <name type="scientific">Geotrypetes seraphini</name>
    <name type="common">Gaboon caecilian</name>
    <name type="synonym">Caecilia seraphini</name>
    <dbReference type="NCBI Taxonomy" id="260995"/>
    <lineage>
        <taxon>Eukaryota</taxon>
        <taxon>Metazoa</taxon>
        <taxon>Chordata</taxon>
        <taxon>Craniata</taxon>
        <taxon>Vertebrata</taxon>
        <taxon>Euteleostomi</taxon>
        <taxon>Amphibia</taxon>
        <taxon>Gymnophiona</taxon>
        <taxon>Geotrypetes</taxon>
    </lineage>
</organism>
<dbReference type="InterPro" id="IPR002716">
    <property type="entry name" value="PIN_dom"/>
</dbReference>
<dbReference type="PANTHER" id="PTHR16161:SF0">
    <property type="entry name" value="TRANSCRIPTIONAL PROTEIN SWT1"/>
    <property type="match status" value="1"/>
</dbReference>
<dbReference type="FunFam" id="3.40.50.1010:FF:000012">
    <property type="entry name" value="SWT1, RNA endoribonuclease homolog"/>
    <property type="match status" value="1"/>
</dbReference>
<dbReference type="InterPro" id="IPR029060">
    <property type="entry name" value="PIN-like_dom_sf"/>
</dbReference>
<keyword evidence="5" id="KW-1185">Reference proteome</keyword>
<proteinExistence type="inferred from homology"/>
<evidence type="ECO:0000313" key="6">
    <source>
        <dbReference type="RefSeq" id="XP_033815697.1"/>
    </source>
</evidence>
<evidence type="ECO:0000256" key="1">
    <source>
        <dbReference type="ARBA" id="ARBA00060839"/>
    </source>
</evidence>
<dbReference type="InterPro" id="IPR052626">
    <property type="entry name" value="SWT1_Regulator"/>
</dbReference>
<evidence type="ECO:0000313" key="7">
    <source>
        <dbReference type="RefSeq" id="XP_033815698.1"/>
    </source>
</evidence>
<evidence type="ECO:0000259" key="4">
    <source>
        <dbReference type="SMART" id="SM00670"/>
    </source>
</evidence>
<dbReference type="Gene3D" id="3.40.50.1010">
    <property type="entry name" value="5'-nuclease"/>
    <property type="match status" value="1"/>
</dbReference>
<dbReference type="AlphaFoldDB" id="A0A6P8SBW8"/>
<feature type="domain" description="PIN" evidence="4">
    <location>
        <begin position="380"/>
        <end position="507"/>
    </location>
</feature>
<feature type="region of interest" description="Disordered" evidence="3">
    <location>
        <begin position="1"/>
        <end position="117"/>
    </location>
</feature>
<dbReference type="CDD" id="cd18727">
    <property type="entry name" value="PIN_Swt1-like"/>
    <property type="match status" value="1"/>
</dbReference>
<dbReference type="SUPFAM" id="SSF88723">
    <property type="entry name" value="PIN domain-like"/>
    <property type="match status" value="1"/>
</dbReference>